<dbReference type="EMBL" id="FNIA01000036">
    <property type="protein sequence ID" value="SDN42788.1"/>
    <property type="molecule type" value="Genomic_DNA"/>
</dbReference>
<accession>A0A1H0BB00</accession>
<evidence type="ECO:0000256" key="1">
    <source>
        <dbReference type="SAM" id="MobiDB-lite"/>
    </source>
</evidence>
<evidence type="ECO:0000313" key="3">
    <source>
        <dbReference type="Proteomes" id="UP000199370"/>
    </source>
</evidence>
<keyword evidence="3" id="KW-1185">Reference proteome</keyword>
<dbReference type="AlphaFoldDB" id="A0A1H0BB00"/>
<dbReference type="OrthoDB" id="321312at2157"/>
<dbReference type="Gene3D" id="3.40.50.300">
    <property type="entry name" value="P-loop containing nucleotide triphosphate hydrolases"/>
    <property type="match status" value="1"/>
</dbReference>
<dbReference type="STRING" id="996166.SAMN05192554_13616"/>
<protein>
    <submittedName>
        <fullName evidence="2">Uncharacterized protein</fullName>
    </submittedName>
</protein>
<dbReference type="InterPro" id="IPR027417">
    <property type="entry name" value="P-loop_NTPase"/>
</dbReference>
<dbReference type="Proteomes" id="UP000199370">
    <property type="component" value="Unassembled WGS sequence"/>
</dbReference>
<dbReference type="SUPFAM" id="SSF52540">
    <property type="entry name" value="P-loop containing nucleoside triphosphate hydrolases"/>
    <property type="match status" value="1"/>
</dbReference>
<name>A0A1H0BB00_9EURY</name>
<evidence type="ECO:0000313" key="2">
    <source>
        <dbReference type="EMBL" id="SDN42788.1"/>
    </source>
</evidence>
<proteinExistence type="predicted"/>
<reference evidence="2 3" key="1">
    <citation type="submission" date="2016-10" db="EMBL/GenBank/DDBJ databases">
        <authorList>
            <person name="de Groot N.N."/>
        </authorList>
    </citation>
    <scope>NUCLEOTIDE SEQUENCE [LARGE SCALE GENOMIC DNA]</scope>
    <source>
        <strain evidence="3">EB21,IBRC-M 10013,KCTC 4048</strain>
    </source>
</reference>
<feature type="region of interest" description="Disordered" evidence="1">
    <location>
        <begin position="291"/>
        <end position="310"/>
    </location>
</feature>
<dbReference type="RefSeq" id="WP_089736372.1">
    <property type="nucleotide sequence ID" value="NZ_FNIA01000036.1"/>
</dbReference>
<organism evidence="2 3">
    <name type="scientific">Haloarchaeobius iranensis</name>
    <dbReference type="NCBI Taxonomy" id="996166"/>
    <lineage>
        <taxon>Archaea</taxon>
        <taxon>Methanobacteriati</taxon>
        <taxon>Methanobacteriota</taxon>
        <taxon>Stenosarchaea group</taxon>
        <taxon>Halobacteria</taxon>
        <taxon>Halobacteriales</taxon>
        <taxon>Halorubellaceae</taxon>
        <taxon>Haloarchaeobius</taxon>
    </lineage>
</organism>
<sequence length="399" mass="44798">MTDQQELFTAGGAIEWRDGNTRRQNDRVHHHAPHVQDEQIARALSVRAEMYEPDEWARPDLAPGQAKDLTEHRQLLRVAGTERFTEAFEHGDMSTLKSFPGDPSQKADVSGIKEMDRLRGLMRGPAPIIYIFAPPGAGKTNFALLLAQLWQERQPDDALLASNIKTLEETDEWVDDKGRVRNGWLGSYGELTEWLKQDGDVLAGNPRPKLFVWDEVSSAGSGVGEQGYTMRTKMGPLLFKIRKYGGSIIVIGHDPNSVAPLVRELGTIVKKIDVKEAQVFDSIKNGSARDPLGDPISGIPPTDLTYNDKEPTKWSWEDSCTVDGDTSEDFEDAMEAVAMYNIVTAREEPEKWDSEEPVAWRKLAGATPWDHSTCKRRYDRYTDDGKYRDEVQQVAEVIA</sequence>
<gene>
    <name evidence="2" type="ORF">SAMN05192554_13616</name>
</gene>